<comment type="caution">
    <text evidence="7">The sequence shown here is derived from an EMBL/GenBank/DDBJ whole genome shotgun (WGS) entry which is preliminary data.</text>
</comment>
<dbReference type="PROSITE" id="PS00668">
    <property type="entry name" value="COMPLEX1_ND1_2"/>
    <property type="match status" value="1"/>
</dbReference>
<comment type="similarity">
    <text evidence="5 6">Belongs to the complex I subunit 1 family.</text>
</comment>
<sequence length="343" mass="38433">MHNVLLTLLQIIALLAIVLICVAYLIYAERKIIGFMQLRVGPNIVGPFGLLQPIADAIKLATKQFIIPANIKKFGFIIAPIITFWLSLAGWAVIPFDITMQKYSYKAYAVADINVGVLYLMASSSLGVYGIIVAGWASNSKYSFLGGMRAAAQMISYELLMSTTISSTILCAGSLNLAEIVEHNQMLPIWIKLALLPMAVIFFITILAETKRHPFDLPEAESELMAGYTIEYSSMPFGMFFLGEYANMILTSTTMALLFLGGWYPPCNIKFLYNIPGIVWLSLKVAIILFCFIWIRAALPRYRYDQLMKLCWKKLLPIAFIWLIILSFMLLYTGKLPVTITQG</sequence>
<gene>
    <name evidence="5 7" type="primary">nuoH</name>
    <name evidence="7" type="ORF">CAXC1_80042</name>
</gene>
<comment type="subunit">
    <text evidence="5">NDH-1 is composed of 14 different subunits. Subunits NuoA, H, J, K, L, M, N constitute the membrane sector of the complex.</text>
</comment>
<feature type="transmembrane region" description="Helical" evidence="5">
    <location>
        <begin position="271"/>
        <end position="295"/>
    </location>
</feature>
<keyword evidence="5" id="KW-0874">Quinone</keyword>
<evidence type="ECO:0000256" key="6">
    <source>
        <dbReference type="RuleBase" id="RU000471"/>
    </source>
</evidence>
<accession>A0ABM9N9E6</accession>
<proteinExistence type="inferred from homology"/>
<dbReference type="Pfam" id="PF00146">
    <property type="entry name" value="NADHdh"/>
    <property type="match status" value="1"/>
</dbReference>
<comment type="function">
    <text evidence="5">NDH-1 shuttles electrons from NADH, via FMN and iron-sulfur (Fe-S) centers, to quinones in the respiratory chain. The immediate electron acceptor for the enzyme in this species is believed to be ubiquinone. Couples the redox reaction to proton translocation (for every two electrons transferred, four hydrogen ions are translocated across the cytoplasmic membrane), and thus conserves the redox energy in a proton gradient. This subunit may bind ubiquinone.</text>
</comment>
<evidence type="ECO:0000256" key="2">
    <source>
        <dbReference type="ARBA" id="ARBA00022692"/>
    </source>
</evidence>
<keyword evidence="5" id="KW-1003">Cell membrane</keyword>
<feature type="transmembrane region" description="Helical" evidence="5">
    <location>
        <begin position="6"/>
        <end position="27"/>
    </location>
</feature>
<keyword evidence="2 5" id="KW-0812">Transmembrane</keyword>
<evidence type="ECO:0000313" key="8">
    <source>
        <dbReference type="Proteomes" id="UP001314181"/>
    </source>
</evidence>
<organism evidence="7 8">
    <name type="scientific">Candidatus Xenohaliotis californiensis</name>
    <dbReference type="NCBI Taxonomy" id="84677"/>
    <lineage>
        <taxon>Bacteria</taxon>
        <taxon>Pseudomonadati</taxon>
        <taxon>Pseudomonadota</taxon>
        <taxon>Alphaproteobacteria</taxon>
        <taxon>Rickettsiales</taxon>
        <taxon>Anaplasmataceae</taxon>
        <taxon>Candidatus Xenohaliotis</taxon>
    </lineage>
</organism>
<dbReference type="Proteomes" id="UP001314181">
    <property type="component" value="Unassembled WGS sequence"/>
</dbReference>
<keyword evidence="5 6" id="KW-0520">NAD</keyword>
<evidence type="ECO:0000256" key="5">
    <source>
        <dbReference type="HAMAP-Rule" id="MF_01350"/>
    </source>
</evidence>
<dbReference type="HAMAP" id="MF_01350">
    <property type="entry name" value="NDH1_NuoH"/>
    <property type="match status" value="1"/>
</dbReference>
<dbReference type="NCBIfam" id="NF004741">
    <property type="entry name" value="PRK06076.1-2"/>
    <property type="match status" value="1"/>
</dbReference>
<feature type="transmembrane region" description="Helical" evidence="5">
    <location>
        <begin position="74"/>
        <end position="96"/>
    </location>
</feature>
<feature type="transmembrane region" description="Helical" evidence="5">
    <location>
        <begin position="315"/>
        <end position="334"/>
    </location>
</feature>
<evidence type="ECO:0000256" key="1">
    <source>
        <dbReference type="ARBA" id="ARBA00004141"/>
    </source>
</evidence>
<feature type="transmembrane region" description="Helical" evidence="5">
    <location>
        <begin position="159"/>
        <end position="177"/>
    </location>
</feature>
<dbReference type="PANTHER" id="PTHR11432:SF3">
    <property type="entry name" value="NADH-UBIQUINONE OXIDOREDUCTASE CHAIN 1"/>
    <property type="match status" value="1"/>
</dbReference>
<dbReference type="InterPro" id="IPR018086">
    <property type="entry name" value="NADH_UbQ_OxRdtase_su1_CS"/>
</dbReference>
<evidence type="ECO:0000256" key="3">
    <source>
        <dbReference type="ARBA" id="ARBA00022989"/>
    </source>
</evidence>
<dbReference type="NCBIfam" id="NF004745">
    <property type="entry name" value="PRK06076.1-6"/>
    <property type="match status" value="1"/>
</dbReference>
<dbReference type="PANTHER" id="PTHR11432">
    <property type="entry name" value="NADH DEHYDROGENASE SUBUNIT 1"/>
    <property type="match status" value="1"/>
</dbReference>
<comment type="subcellular location">
    <subcellularLocation>
        <location evidence="5 6">Cell membrane</location>
        <topology evidence="5 6">Multi-pass membrane protein</topology>
    </subcellularLocation>
    <subcellularLocation>
        <location evidence="1">Membrane</location>
        <topology evidence="1">Multi-pass membrane protein</topology>
    </subcellularLocation>
</comment>
<dbReference type="InterPro" id="IPR001694">
    <property type="entry name" value="NADH_UbQ_OxRdtase_su1/FPO"/>
</dbReference>
<dbReference type="RefSeq" id="WP_338364933.1">
    <property type="nucleotide sequence ID" value="NZ_CAWVOK010000034.1"/>
</dbReference>
<evidence type="ECO:0000313" key="7">
    <source>
        <dbReference type="EMBL" id="CAK8163584.1"/>
    </source>
</evidence>
<feature type="transmembrane region" description="Helical" evidence="5">
    <location>
        <begin position="245"/>
        <end position="265"/>
    </location>
</feature>
<keyword evidence="5" id="KW-1278">Translocase</keyword>
<reference evidence="7 8" key="1">
    <citation type="submission" date="2024-01" db="EMBL/GenBank/DDBJ databases">
        <authorList>
            <person name="Kunselman E."/>
        </authorList>
    </citation>
    <scope>NUCLEOTIDE SEQUENCE [LARGE SCALE GENOMIC DNA]</scope>
    <source>
        <strain evidence="7">2 abalone samples</strain>
    </source>
</reference>
<name>A0ABM9N9E6_9RICK</name>
<comment type="catalytic activity">
    <reaction evidence="5">
        <text>a quinone + NADH + 5 H(+)(in) = a quinol + NAD(+) + 4 H(+)(out)</text>
        <dbReference type="Rhea" id="RHEA:57888"/>
        <dbReference type="ChEBI" id="CHEBI:15378"/>
        <dbReference type="ChEBI" id="CHEBI:24646"/>
        <dbReference type="ChEBI" id="CHEBI:57540"/>
        <dbReference type="ChEBI" id="CHEBI:57945"/>
        <dbReference type="ChEBI" id="CHEBI:132124"/>
    </reaction>
</comment>
<keyword evidence="3 5" id="KW-1133">Transmembrane helix</keyword>
<evidence type="ECO:0000256" key="4">
    <source>
        <dbReference type="ARBA" id="ARBA00023136"/>
    </source>
</evidence>
<feature type="transmembrane region" description="Helical" evidence="5">
    <location>
        <begin position="116"/>
        <end position="138"/>
    </location>
</feature>
<keyword evidence="8" id="KW-1185">Reference proteome</keyword>
<dbReference type="PROSITE" id="PS00667">
    <property type="entry name" value="COMPLEX1_ND1_1"/>
    <property type="match status" value="1"/>
</dbReference>
<keyword evidence="5" id="KW-0830">Ubiquinone</keyword>
<dbReference type="EC" id="7.1.1.-" evidence="5"/>
<dbReference type="EMBL" id="CAWVOK010000034">
    <property type="protein sequence ID" value="CAK8163584.1"/>
    <property type="molecule type" value="Genomic_DNA"/>
</dbReference>
<feature type="transmembrane region" description="Helical" evidence="5">
    <location>
        <begin position="189"/>
        <end position="208"/>
    </location>
</feature>
<protein>
    <recommendedName>
        <fullName evidence="5">NADH-quinone oxidoreductase subunit H</fullName>
        <ecNumber evidence="5">7.1.1.-</ecNumber>
    </recommendedName>
    <alternativeName>
        <fullName evidence="5">NADH dehydrogenase I subunit H</fullName>
    </alternativeName>
    <alternativeName>
        <fullName evidence="5">NDH-1 subunit H</fullName>
    </alternativeName>
</protein>
<keyword evidence="4 5" id="KW-0472">Membrane</keyword>